<dbReference type="EMBL" id="CP039852">
    <property type="protein sequence ID" value="QCZ93676.1"/>
    <property type="molecule type" value="Genomic_DNA"/>
</dbReference>
<gene>
    <name evidence="2" type="ORF">FBQ74_09300</name>
</gene>
<evidence type="ECO:0000313" key="2">
    <source>
        <dbReference type="EMBL" id="QCZ93676.1"/>
    </source>
</evidence>
<evidence type="ECO:0000259" key="1">
    <source>
        <dbReference type="Pfam" id="PF00857"/>
    </source>
</evidence>
<dbReference type="InterPro" id="IPR000868">
    <property type="entry name" value="Isochorismatase-like_dom"/>
</dbReference>
<dbReference type="Proteomes" id="UP000304912">
    <property type="component" value="Chromosome"/>
</dbReference>
<accession>A0A5B7YEJ0</accession>
<dbReference type="KEGG" id="salk:FBQ74_09300"/>
<dbReference type="CDD" id="cd01012">
    <property type="entry name" value="YcaC_related"/>
    <property type="match status" value="1"/>
</dbReference>
<dbReference type="GO" id="GO:0016787">
    <property type="term" value="F:hydrolase activity"/>
    <property type="evidence" value="ECO:0007669"/>
    <property type="project" value="UniProtKB-KW"/>
</dbReference>
<protein>
    <submittedName>
        <fullName evidence="2">Hydrolase</fullName>
    </submittedName>
</protein>
<dbReference type="InterPro" id="IPR050993">
    <property type="entry name" value="Isochorismatase_domain"/>
</dbReference>
<dbReference type="RefSeq" id="WP_139756420.1">
    <property type="nucleotide sequence ID" value="NZ_CP039852.1"/>
</dbReference>
<organism evidence="2 3">
    <name type="scientific">Salinimonas iocasae</name>
    <dbReference type="NCBI Taxonomy" id="2572577"/>
    <lineage>
        <taxon>Bacteria</taxon>
        <taxon>Pseudomonadati</taxon>
        <taxon>Pseudomonadota</taxon>
        <taxon>Gammaproteobacteria</taxon>
        <taxon>Alteromonadales</taxon>
        <taxon>Alteromonadaceae</taxon>
        <taxon>Alteromonas/Salinimonas group</taxon>
        <taxon>Salinimonas</taxon>
    </lineage>
</organism>
<feature type="domain" description="Isochorismatase-like" evidence="1">
    <location>
        <begin position="8"/>
        <end position="156"/>
    </location>
</feature>
<dbReference type="Pfam" id="PF00857">
    <property type="entry name" value="Isochorismatase"/>
    <property type="match status" value="1"/>
</dbReference>
<dbReference type="Gene3D" id="3.40.50.850">
    <property type="entry name" value="Isochorismatase-like"/>
    <property type="match status" value="1"/>
</dbReference>
<keyword evidence="2" id="KW-0378">Hydrolase</keyword>
<dbReference type="PANTHER" id="PTHR14119:SF3">
    <property type="entry name" value="ISOCHORISMATASE DOMAIN-CONTAINING PROTEIN 2"/>
    <property type="match status" value="1"/>
</dbReference>
<reference evidence="2 3" key="1">
    <citation type="submission" date="2019-04" db="EMBL/GenBank/DDBJ databases">
        <title>Salinimonas iocasae sp. nov., a halophilic bacterium isolated from the outer tube casing of tubeworms in Okinawa Trough.</title>
        <authorList>
            <person name="Zhang H."/>
            <person name="Wang H."/>
            <person name="Li C."/>
        </authorList>
    </citation>
    <scope>NUCLEOTIDE SEQUENCE [LARGE SCALE GENOMIC DNA]</scope>
    <source>
        <strain evidence="2 3">KX18D6</strain>
    </source>
</reference>
<dbReference type="SUPFAM" id="SSF52499">
    <property type="entry name" value="Isochorismatase-like hydrolases"/>
    <property type="match status" value="1"/>
</dbReference>
<dbReference type="PANTHER" id="PTHR14119">
    <property type="entry name" value="HYDROLASE"/>
    <property type="match status" value="1"/>
</dbReference>
<evidence type="ECO:0000313" key="3">
    <source>
        <dbReference type="Proteomes" id="UP000304912"/>
    </source>
</evidence>
<dbReference type="AlphaFoldDB" id="A0A5B7YEJ0"/>
<dbReference type="InterPro" id="IPR036380">
    <property type="entry name" value="Isochorismatase-like_sf"/>
</dbReference>
<name>A0A5B7YEJ0_9ALTE</name>
<proteinExistence type="predicted"/>
<dbReference type="OrthoDB" id="9796958at2"/>
<sequence length="179" mass="19699">MLDEKNTGLIVIDIQGKLAQTVYQSDVFLVRCEQLIRAAGLLSLPTLWLEQAPEKLGPTAPSLQSLIEPDALITKNTFDACQNEQFLKAIEHTGKRQWLICGIEAHICVYQTSLALLDLGYTVLPVSDAISSRTADNKHLALANLRDAGAFITSVEMCLYQLMGNSKHPCFGEILSLIK</sequence>
<keyword evidence="3" id="KW-1185">Reference proteome</keyword>